<evidence type="ECO:0000256" key="1">
    <source>
        <dbReference type="ARBA" id="ARBA00018672"/>
    </source>
</evidence>
<dbReference type="CDD" id="cd00383">
    <property type="entry name" value="trans_reg_C"/>
    <property type="match status" value="1"/>
</dbReference>
<dbReference type="InterPro" id="IPR011006">
    <property type="entry name" value="CheY-like_superfamily"/>
</dbReference>
<organism evidence="12 13">
    <name type="scientific">Candidatus Choladousia intestinavium</name>
    <dbReference type="NCBI Taxonomy" id="2840727"/>
    <lineage>
        <taxon>Bacteria</taxon>
        <taxon>Bacillati</taxon>
        <taxon>Bacillota</taxon>
        <taxon>Clostridia</taxon>
        <taxon>Lachnospirales</taxon>
        <taxon>Lachnospiraceae</taxon>
        <taxon>Lachnospiraceae incertae sedis</taxon>
        <taxon>Candidatus Choladousia</taxon>
    </lineage>
</organism>
<dbReference type="PROSITE" id="PS50110">
    <property type="entry name" value="RESPONSE_REGULATORY"/>
    <property type="match status" value="1"/>
</dbReference>
<proteinExistence type="predicted"/>
<keyword evidence="6" id="KW-0804">Transcription</keyword>
<sequence length="228" mass="25599">MKLLLIEDDLALCRSLKPQLEKEGFSVDLCHDGEEGLFYVREQAHDLVLLDRMLPGMDGLSLLKQIRKEKLQVPVIFLTALGGLDDRISGLDCGADDYIMKPFAFGELMARIRCIFRRPPSLTDLSLLSYGDLSLQTEQSLLCCGQKSCSLSPRESALLGLFLRNPEQVLPRSTLLSRVWGPDAEVEDGNLDNYIHFLRRRLKSLHSSLKLKTVRGVGYCLSLQDSSD</sequence>
<dbReference type="SMART" id="SM00448">
    <property type="entry name" value="REC"/>
    <property type="match status" value="1"/>
</dbReference>
<dbReference type="InterPro" id="IPR001789">
    <property type="entry name" value="Sig_transdc_resp-reg_receiver"/>
</dbReference>
<feature type="modified residue" description="4-aspartylphosphate" evidence="8">
    <location>
        <position position="51"/>
    </location>
</feature>
<keyword evidence="5 9" id="KW-0238">DNA-binding</keyword>
<evidence type="ECO:0000259" key="11">
    <source>
        <dbReference type="PROSITE" id="PS51755"/>
    </source>
</evidence>
<dbReference type="GO" id="GO:0000976">
    <property type="term" value="F:transcription cis-regulatory region binding"/>
    <property type="evidence" value="ECO:0007669"/>
    <property type="project" value="TreeGrafter"/>
</dbReference>
<evidence type="ECO:0000259" key="10">
    <source>
        <dbReference type="PROSITE" id="PS50110"/>
    </source>
</evidence>
<reference evidence="12" key="2">
    <citation type="journal article" date="2021" name="PeerJ">
        <title>Extensive microbial diversity within the chicken gut microbiome revealed by metagenomics and culture.</title>
        <authorList>
            <person name="Gilroy R."/>
            <person name="Ravi A."/>
            <person name="Getino M."/>
            <person name="Pursley I."/>
            <person name="Horton D.L."/>
            <person name="Alikhan N.F."/>
            <person name="Baker D."/>
            <person name="Gharbi K."/>
            <person name="Hall N."/>
            <person name="Watson M."/>
            <person name="Adriaenssens E.M."/>
            <person name="Foster-Nyarko E."/>
            <person name="Jarju S."/>
            <person name="Secka A."/>
            <person name="Antonio M."/>
            <person name="Oren A."/>
            <person name="Chaudhuri R.R."/>
            <person name="La Ragione R."/>
            <person name="Hildebrand F."/>
            <person name="Pallen M.J."/>
        </authorList>
    </citation>
    <scope>NUCLEOTIDE SEQUENCE</scope>
    <source>
        <strain evidence="12">ChiSjej4B22-8148</strain>
    </source>
</reference>
<dbReference type="Proteomes" id="UP000886757">
    <property type="component" value="Unassembled WGS sequence"/>
</dbReference>
<feature type="domain" description="Response regulatory" evidence="10">
    <location>
        <begin position="2"/>
        <end position="116"/>
    </location>
</feature>
<dbReference type="InterPro" id="IPR039420">
    <property type="entry name" value="WalR-like"/>
</dbReference>
<keyword evidence="2 8" id="KW-0597">Phosphoprotein</keyword>
<evidence type="ECO:0000256" key="5">
    <source>
        <dbReference type="ARBA" id="ARBA00023125"/>
    </source>
</evidence>
<dbReference type="Gene3D" id="1.10.10.10">
    <property type="entry name" value="Winged helix-like DNA-binding domain superfamily/Winged helix DNA-binding domain"/>
    <property type="match status" value="1"/>
</dbReference>
<dbReference type="SMART" id="SM00862">
    <property type="entry name" value="Trans_reg_C"/>
    <property type="match status" value="1"/>
</dbReference>
<dbReference type="SUPFAM" id="SSF52172">
    <property type="entry name" value="CheY-like"/>
    <property type="match status" value="1"/>
</dbReference>
<reference evidence="12" key="1">
    <citation type="submission" date="2020-10" db="EMBL/GenBank/DDBJ databases">
        <authorList>
            <person name="Gilroy R."/>
        </authorList>
    </citation>
    <scope>NUCLEOTIDE SEQUENCE</scope>
    <source>
        <strain evidence="12">ChiSjej4B22-8148</strain>
    </source>
</reference>
<dbReference type="PANTHER" id="PTHR48111:SF22">
    <property type="entry name" value="REGULATOR OF RPOS"/>
    <property type="match status" value="1"/>
</dbReference>
<dbReference type="GO" id="GO:0005829">
    <property type="term" value="C:cytosol"/>
    <property type="evidence" value="ECO:0007669"/>
    <property type="project" value="TreeGrafter"/>
</dbReference>
<dbReference type="FunFam" id="3.40.50.2300:FF:000002">
    <property type="entry name" value="DNA-binding response regulator PhoP"/>
    <property type="match status" value="1"/>
</dbReference>
<keyword evidence="3" id="KW-0902">Two-component regulatory system</keyword>
<name>A0A9D1AEB5_9FIRM</name>
<evidence type="ECO:0000256" key="4">
    <source>
        <dbReference type="ARBA" id="ARBA00023015"/>
    </source>
</evidence>
<dbReference type="PANTHER" id="PTHR48111">
    <property type="entry name" value="REGULATOR OF RPOS"/>
    <property type="match status" value="1"/>
</dbReference>
<comment type="function">
    <text evidence="7">May play the central regulatory role in sporulation. It may be an element of the effector pathway responsible for the activation of sporulation genes in response to nutritional stress. Spo0A may act in concert with spo0H (a sigma factor) to control the expression of some genes that are critical to the sporulation process.</text>
</comment>
<evidence type="ECO:0000256" key="7">
    <source>
        <dbReference type="ARBA" id="ARBA00024867"/>
    </source>
</evidence>
<evidence type="ECO:0000313" key="12">
    <source>
        <dbReference type="EMBL" id="HIR14800.1"/>
    </source>
</evidence>
<comment type="caution">
    <text evidence="12">The sequence shown here is derived from an EMBL/GenBank/DDBJ whole genome shotgun (WGS) entry which is preliminary data.</text>
</comment>
<dbReference type="GO" id="GO:0032993">
    <property type="term" value="C:protein-DNA complex"/>
    <property type="evidence" value="ECO:0007669"/>
    <property type="project" value="TreeGrafter"/>
</dbReference>
<feature type="domain" description="OmpR/PhoB-type" evidence="11">
    <location>
        <begin position="125"/>
        <end position="223"/>
    </location>
</feature>
<dbReference type="InterPro" id="IPR016032">
    <property type="entry name" value="Sig_transdc_resp-reg_C-effctor"/>
</dbReference>
<evidence type="ECO:0000313" key="13">
    <source>
        <dbReference type="Proteomes" id="UP000886757"/>
    </source>
</evidence>
<dbReference type="GO" id="GO:0006355">
    <property type="term" value="P:regulation of DNA-templated transcription"/>
    <property type="evidence" value="ECO:0007669"/>
    <property type="project" value="InterPro"/>
</dbReference>
<dbReference type="EMBL" id="DVGK01000149">
    <property type="protein sequence ID" value="HIR14800.1"/>
    <property type="molecule type" value="Genomic_DNA"/>
</dbReference>
<gene>
    <name evidence="12" type="ORF">IAB31_12875</name>
</gene>
<dbReference type="SUPFAM" id="SSF46894">
    <property type="entry name" value="C-terminal effector domain of the bipartite response regulators"/>
    <property type="match status" value="1"/>
</dbReference>
<dbReference type="GO" id="GO:0000156">
    <property type="term" value="F:phosphorelay response regulator activity"/>
    <property type="evidence" value="ECO:0007669"/>
    <property type="project" value="TreeGrafter"/>
</dbReference>
<evidence type="ECO:0000256" key="9">
    <source>
        <dbReference type="PROSITE-ProRule" id="PRU01091"/>
    </source>
</evidence>
<evidence type="ECO:0000256" key="6">
    <source>
        <dbReference type="ARBA" id="ARBA00023163"/>
    </source>
</evidence>
<feature type="DNA-binding region" description="OmpR/PhoB-type" evidence="9">
    <location>
        <begin position="125"/>
        <end position="223"/>
    </location>
</feature>
<dbReference type="InterPro" id="IPR036388">
    <property type="entry name" value="WH-like_DNA-bd_sf"/>
</dbReference>
<protein>
    <recommendedName>
        <fullName evidence="1">Stage 0 sporulation protein A homolog</fullName>
    </recommendedName>
</protein>
<keyword evidence="4" id="KW-0805">Transcription regulation</keyword>
<evidence type="ECO:0000256" key="3">
    <source>
        <dbReference type="ARBA" id="ARBA00023012"/>
    </source>
</evidence>
<dbReference type="PROSITE" id="PS51755">
    <property type="entry name" value="OMPR_PHOB"/>
    <property type="match status" value="1"/>
</dbReference>
<evidence type="ECO:0000256" key="2">
    <source>
        <dbReference type="ARBA" id="ARBA00022553"/>
    </source>
</evidence>
<dbReference type="AlphaFoldDB" id="A0A9D1AEB5"/>
<accession>A0A9D1AEB5</accession>
<dbReference type="InterPro" id="IPR001867">
    <property type="entry name" value="OmpR/PhoB-type_DNA-bd"/>
</dbReference>
<evidence type="ECO:0000256" key="8">
    <source>
        <dbReference type="PROSITE-ProRule" id="PRU00169"/>
    </source>
</evidence>
<dbReference type="Gene3D" id="3.40.50.2300">
    <property type="match status" value="1"/>
</dbReference>
<dbReference type="Pfam" id="PF00072">
    <property type="entry name" value="Response_reg"/>
    <property type="match status" value="1"/>
</dbReference>
<dbReference type="Pfam" id="PF00486">
    <property type="entry name" value="Trans_reg_C"/>
    <property type="match status" value="1"/>
</dbReference>
<dbReference type="Gene3D" id="6.10.250.690">
    <property type="match status" value="1"/>
</dbReference>